<evidence type="ECO:0000313" key="2">
    <source>
        <dbReference type="EMBL" id="KKM66585.1"/>
    </source>
</evidence>
<dbReference type="NCBIfam" id="TIGR01444">
    <property type="entry name" value="fkbM_fam"/>
    <property type="match status" value="1"/>
</dbReference>
<dbReference type="EMBL" id="LAZR01010500">
    <property type="protein sequence ID" value="KKM66585.1"/>
    <property type="molecule type" value="Genomic_DNA"/>
</dbReference>
<dbReference type="InterPro" id="IPR029063">
    <property type="entry name" value="SAM-dependent_MTases_sf"/>
</dbReference>
<name>A0A0F9LQA1_9ZZZZ</name>
<dbReference type="Pfam" id="PF05050">
    <property type="entry name" value="Methyltransf_21"/>
    <property type="match status" value="1"/>
</dbReference>
<dbReference type="Gene3D" id="3.40.50.150">
    <property type="entry name" value="Vaccinia Virus protein VP39"/>
    <property type="match status" value="1"/>
</dbReference>
<gene>
    <name evidence="2" type="ORF">LCGC14_1479750</name>
</gene>
<feature type="non-terminal residue" evidence="2">
    <location>
        <position position="1"/>
    </location>
</feature>
<dbReference type="AlphaFoldDB" id="A0A0F9LQA1"/>
<reference evidence="2" key="1">
    <citation type="journal article" date="2015" name="Nature">
        <title>Complex archaea that bridge the gap between prokaryotes and eukaryotes.</title>
        <authorList>
            <person name="Spang A."/>
            <person name="Saw J.H."/>
            <person name="Jorgensen S.L."/>
            <person name="Zaremba-Niedzwiedzka K."/>
            <person name="Martijn J."/>
            <person name="Lind A.E."/>
            <person name="van Eijk R."/>
            <person name="Schleper C."/>
            <person name="Guy L."/>
            <person name="Ettema T.J."/>
        </authorList>
    </citation>
    <scope>NUCLEOTIDE SEQUENCE</scope>
</reference>
<sequence>FIHAPVHYLKGNLSILKGYLIKIPDYTVMKKLDNSLNFFFDFFGDRRIHEMYKGIYHPHVVNCLKKYLKKGDIFIDVGANIGYLTMLGAGYVGKSGKVHCFEPVPIYFNLLSKSAKMNKEYNFILNNCAIGDSPGVADIKISNLSNIGWNTMVPVFDIEPSKIKEIIKVNVIRLDDYIFESRLEEVALIKIDVEGFEFNALRGLIKFFKKNKDNLPLLIVEVMPSIAYELKDLESFMLKHNYRAYDIITECPIDLKQLPTTTDVLFKPIK</sequence>
<organism evidence="2">
    <name type="scientific">marine sediment metagenome</name>
    <dbReference type="NCBI Taxonomy" id="412755"/>
    <lineage>
        <taxon>unclassified sequences</taxon>
        <taxon>metagenomes</taxon>
        <taxon>ecological metagenomes</taxon>
    </lineage>
</organism>
<comment type="caution">
    <text evidence="2">The sequence shown here is derived from an EMBL/GenBank/DDBJ whole genome shotgun (WGS) entry which is preliminary data.</text>
</comment>
<protein>
    <recommendedName>
        <fullName evidence="1">Methyltransferase FkbM domain-containing protein</fullName>
    </recommendedName>
</protein>
<feature type="domain" description="Methyltransferase FkbM" evidence="1">
    <location>
        <begin position="76"/>
        <end position="243"/>
    </location>
</feature>
<dbReference type="SUPFAM" id="SSF53335">
    <property type="entry name" value="S-adenosyl-L-methionine-dependent methyltransferases"/>
    <property type="match status" value="1"/>
</dbReference>
<proteinExistence type="predicted"/>
<dbReference type="InterPro" id="IPR052514">
    <property type="entry name" value="SAM-dependent_MTase"/>
</dbReference>
<dbReference type="PANTHER" id="PTHR34203:SF15">
    <property type="entry name" value="SLL1173 PROTEIN"/>
    <property type="match status" value="1"/>
</dbReference>
<dbReference type="InterPro" id="IPR006342">
    <property type="entry name" value="FkbM_mtfrase"/>
</dbReference>
<evidence type="ECO:0000259" key="1">
    <source>
        <dbReference type="Pfam" id="PF05050"/>
    </source>
</evidence>
<dbReference type="PANTHER" id="PTHR34203">
    <property type="entry name" value="METHYLTRANSFERASE, FKBM FAMILY PROTEIN"/>
    <property type="match status" value="1"/>
</dbReference>
<accession>A0A0F9LQA1</accession>